<proteinExistence type="predicted"/>
<evidence type="ECO:0000313" key="1">
    <source>
        <dbReference type="EMBL" id="KAI0094011.1"/>
    </source>
</evidence>
<protein>
    <submittedName>
        <fullName evidence="1">Kinase-like domain-containing protein</fullName>
    </submittedName>
</protein>
<accession>A0ACB8UI86</accession>
<evidence type="ECO:0000313" key="2">
    <source>
        <dbReference type="Proteomes" id="UP001055072"/>
    </source>
</evidence>
<dbReference type="Proteomes" id="UP001055072">
    <property type="component" value="Unassembled WGS sequence"/>
</dbReference>
<name>A0ACB8UI86_9APHY</name>
<reference evidence="1" key="1">
    <citation type="journal article" date="2021" name="Environ. Microbiol.">
        <title>Gene family expansions and transcriptome signatures uncover fungal adaptations to wood decay.</title>
        <authorList>
            <person name="Hage H."/>
            <person name="Miyauchi S."/>
            <person name="Viragh M."/>
            <person name="Drula E."/>
            <person name="Min B."/>
            <person name="Chaduli D."/>
            <person name="Navarro D."/>
            <person name="Favel A."/>
            <person name="Norest M."/>
            <person name="Lesage-Meessen L."/>
            <person name="Balint B."/>
            <person name="Merenyi Z."/>
            <person name="de Eugenio L."/>
            <person name="Morin E."/>
            <person name="Martinez A.T."/>
            <person name="Baldrian P."/>
            <person name="Stursova M."/>
            <person name="Martinez M.J."/>
            <person name="Novotny C."/>
            <person name="Magnuson J.K."/>
            <person name="Spatafora J.W."/>
            <person name="Maurice S."/>
            <person name="Pangilinan J."/>
            <person name="Andreopoulos W."/>
            <person name="LaButti K."/>
            <person name="Hundley H."/>
            <person name="Na H."/>
            <person name="Kuo A."/>
            <person name="Barry K."/>
            <person name="Lipzen A."/>
            <person name="Henrissat B."/>
            <person name="Riley R."/>
            <person name="Ahrendt S."/>
            <person name="Nagy L.G."/>
            <person name="Grigoriev I.V."/>
            <person name="Martin F."/>
            <person name="Rosso M.N."/>
        </authorList>
    </citation>
    <scope>NUCLEOTIDE SEQUENCE</scope>
    <source>
        <strain evidence="1">CBS 384.51</strain>
    </source>
</reference>
<gene>
    <name evidence="1" type="ORF">BDY19DRAFT_859299</name>
</gene>
<organism evidence="1 2">
    <name type="scientific">Irpex rosettiformis</name>
    <dbReference type="NCBI Taxonomy" id="378272"/>
    <lineage>
        <taxon>Eukaryota</taxon>
        <taxon>Fungi</taxon>
        <taxon>Dikarya</taxon>
        <taxon>Basidiomycota</taxon>
        <taxon>Agaricomycotina</taxon>
        <taxon>Agaricomycetes</taxon>
        <taxon>Polyporales</taxon>
        <taxon>Irpicaceae</taxon>
        <taxon>Irpex</taxon>
    </lineage>
</organism>
<feature type="non-terminal residue" evidence="1">
    <location>
        <position position="239"/>
    </location>
</feature>
<sequence>MSKKYGKWGRVLGSGAGGTVRLIKGSSKSGGAIYAVKEFRARRPGESEREYQKKVTAEFCVGSTLKHKNIIQTVDIVSDHGHFYEVMEYAPYDLFSVVMSGRMSRPETYCIFRQICDGVEYLHSLGLAHRDLKLDNCVMTTDNIVKLIDFGTATVFHYPGKKHTLASGVIGSDPYLAPEILQCEEYDPRKTDVWSVAIIFLCMVLRRFPWTIPDPKTDPSFRAFVNAHPKLSEKPPQKK</sequence>
<keyword evidence="2" id="KW-1185">Reference proteome</keyword>
<dbReference type="EMBL" id="MU274901">
    <property type="protein sequence ID" value="KAI0094011.1"/>
    <property type="molecule type" value="Genomic_DNA"/>
</dbReference>
<comment type="caution">
    <text evidence="1">The sequence shown here is derived from an EMBL/GenBank/DDBJ whole genome shotgun (WGS) entry which is preliminary data.</text>
</comment>